<dbReference type="EMBL" id="GBRH01225254">
    <property type="protein sequence ID" value="JAD72641.1"/>
    <property type="molecule type" value="Transcribed_RNA"/>
</dbReference>
<protein>
    <submittedName>
        <fullName evidence="1">Uncharacterized protein</fullName>
    </submittedName>
</protein>
<reference evidence="1" key="1">
    <citation type="submission" date="2014-09" db="EMBL/GenBank/DDBJ databases">
        <authorList>
            <person name="Magalhaes I.L.F."/>
            <person name="Oliveira U."/>
            <person name="Santos F.R."/>
            <person name="Vidigal T.H.D.A."/>
            <person name="Brescovit A.D."/>
            <person name="Santos A.J."/>
        </authorList>
    </citation>
    <scope>NUCLEOTIDE SEQUENCE</scope>
    <source>
        <tissue evidence="1">Shoot tissue taken approximately 20 cm above the soil surface</tissue>
    </source>
</reference>
<sequence>MMLSYVTVHLVNLFLDL</sequence>
<organism evidence="1">
    <name type="scientific">Arundo donax</name>
    <name type="common">Giant reed</name>
    <name type="synonym">Donax arundinaceus</name>
    <dbReference type="NCBI Taxonomy" id="35708"/>
    <lineage>
        <taxon>Eukaryota</taxon>
        <taxon>Viridiplantae</taxon>
        <taxon>Streptophyta</taxon>
        <taxon>Embryophyta</taxon>
        <taxon>Tracheophyta</taxon>
        <taxon>Spermatophyta</taxon>
        <taxon>Magnoliopsida</taxon>
        <taxon>Liliopsida</taxon>
        <taxon>Poales</taxon>
        <taxon>Poaceae</taxon>
        <taxon>PACMAD clade</taxon>
        <taxon>Arundinoideae</taxon>
        <taxon>Arundineae</taxon>
        <taxon>Arundo</taxon>
    </lineage>
</organism>
<proteinExistence type="predicted"/>
<evidence type="ECO:0000313" key="1">
    <source>
        <dbReference type="EMBL" id="JAD72641.1"/>
    </source>
</evidence>
<reference evidence="1" key="2">
    <citation type="journal article" date="2015" name="Data Brief">
        <title>Shoot transcriptome of the giant reed, Arundo donax.</title>
        <authorList>
            <person name="Barrero R.A."/>
            <person name="Guerrero F.D."/>
            <person name="Moolhuijzen P."/>
            <person name="Goolsby J.A."/>
            <person name="Tidwell J."/>
            <person name="Bellgard S.E."/>
            <person name="Bellgard M.I."/>
        </authorList>
    </citation>
    <scope>NUCLEOTIDE SEQUENCE</scope>
    <source>
        <tissue evidence="1">Shoot tissue taken approximately 20 cm above the soil surface</tissue>
    </source>
</reference>
<accession>A0A0A9CAS0</accession>
<name>A0A0A9CAS0_ARUDO</name>
<dbReference type="AlphaFoldDB" id="A0A0A9CAS0"/>